<dbReference type="Pfam" id="PF13635">
    <property type="entry name" value="DUF4143"/>
    <property type="match status" value="1"/>
</dbReference>
<dbReference type="Proteomes" id="UP000179243">
    <property type="component" value="Unassembled WGS sequence"/>
</dbReference>
<proteinExistence type="predicted"/>
<accession>A0A1F7F2V3</accession>
<dbReference type="InterPro" id="IPR025420">
    <property type="entry name" value="DUF4143"/>
</dbReference>
<evidence type="ECO:0000259" key="2">
    <source>
        <dbReference type="Pfam" id="PF13635"/>
    </source>
</evidence>
<evidence type="ECO:0000313" key="4">
    <source>
        <dbReference type="Proteomes" id="UP000179243"/>
    </source>
</evidence>
<feature type="domain" description="DUF4143" evidence="2">
    <location>
        <begin position="128"/>
        <end position="282"/>
    </location>
</feature>
<evidence type="ECO:0008006" key="5">
    <source>
        <dbReference type="Google" id="ProtNLM"/>
    </source>
</evidence>
<dbReference type="PANTHER" id="PTHR43566">
    <property type="entry name" value="CONSERVED PROTEIN"/>
    <property type="match status" value="1"/>
</dbReference>
<reference evidence="3 4" key="1">
    <citation type="journal article" date="2016" name="Nat. Commun.">
        <title>Thousands of microbial genomes shed light on interconnected biogeochemical processes in an aquifer system.</title>
        <authorList>
            <person name="Anantharaman K."/>
            <person name="Brown C.T."/>
            <person name="Hug L.A."/>
            <person name="Sharon I."/>
            <person name="Castelle C.J."/>
            <person name="Probst A.J."/>
            <person name="Thomas B.C."/>
            <person name="Singh A."/>
            <person name="Wilkins M.J."/>
            <person name="Karaoz U."/>
            <person name="Brodie E.L."/>
            <person name="Williams K.H."/>
            <person name="Hubbard S.S."/>
            <person name="Banfield J.F."/>
        </authorList>
    </citation>
    <scope>NUCLEOTIDE SEQUENCE [LARGE SCALE GENOMIC DNA]</scope>
</reference>
<dbReference type="InterPro" id="IPR041682">
    <property type="entry name" value="AAA_14"/>
</dbReference>
<comment type="caution">
    <text evidence="3">The sequence shown here is derived from an EMBL/GenBank/DDBJ whole genome shotgun (WGS) entry which is preliminary data.</text>
</comment>
<dbReference type="AlphaFoldDB" id="A0A1F7F2V3"/>
<organism evidence="3 4">
    <name type="scientific">Candidatus Raymondbacteria bacterium RIFOXYD12_FULL_49_13</name>
    <dbReference type="NCBI Taxonomy" id="1817890"/>
    <lineage>
        <taxon>Bacteria</taxon>
        <taxon>Raymondiibacteriota</taxon>
    </lineage>
</organism>
<dbReference type="PANTHER" id="PTHR43566:SF2">
    <property type="entry name" value="DUF4143 DOMAIN-CONTAINING PROTEIN"/>
    <property type="match status" value="1"/>
</dbReference>
<name>A0A1F7F2V3_UNCRA</name>
<protein>
    <recommendedName>
        <fullName evidence="5">ATPase</fullName>
    </recommendedName>
</protein>
<feature type="domain" description="AAA" evidence="1">
    <location>
        <begin position="10"/>
        <end position="84"/>
    </location>
</feature>
<evidence type="ECO:0000259" key="1">
    <source>
        <dbReference type="Pfam" id="PF13173"/>
    </source>
</evidence>
<evidence type="ECO:0000313" key="3">
    <source>
        <dbReference type="EMBL" id="OGK00971.1"/>
    </source>
</evidence>
<dbReference type="EMBL" id="MFYX01000136">
    <property type="protein sequence ID" value="OGK00971.1"/>
    <property type="molecule type" value="Genomic_DNA"/>
</dbReference>
<dbReference type="Pfam" id="PF13173">
    <property type="entry name" value="AAA_14"/>
    <property type="match status" value="1"/>
</dbReference>
<sequence>MQYHASPALFGEQIAALPERSTIVVDEIQKVPTLLDYVQRGIDRQGHIFILSGSSARKLKRGSANMLGGRALDLRLHPLTSAEIGATFNLEHAIRFGTIPKICSLLNEENQDLAMAHLRSYITTYIKEEIQQEALTRNIGAFQRFLAVAAQNNGRLVEFSNIARESAVAASTVKEYFHILEDTLIGFLLPPWSKKERLKTHSKFYFFDCGVACAIQNRLADPPTPEDRGFLFETWFIGELRRIRDYSGKQHEFSFWRKNNHEVDLIVSTGRGPVLGIECKSGSAEISVSTVKAFREKFRDVPLVVASAFGTIPRIVHGVEVLPWAEVIRRYRQI</sequence>
<gene>
    <name evidence="3" type="ORF">A2519_17065</name>
</gene>